<name>A0AAE0EXT1_9CHLO</name>
<gene>
    <name evidence="3" type="ORF">CYMTET_45937</name>
</gene>
<evidence type="ECO:0000313" key="3">
    <source>
        <dbReference type="EMBL" id="KAK3244448.1"/>
    </source>
</evidence>
<dbReference type="PROSITE" id="PS50263">
    <property type="entry name" value="CN_HYDROLASE"/>
    <property type="match status" value="1"/>
</dbReference>
<dbReference type="Gene3D" id="3.60.110.10">
    <property type="entry name" value="Carbon-nitrogen hydrolase"/>
    <property type="match status" value="1"/>
</dbReference>
<dbReference type="SUPFAM" id="SSF56317">
    <property type="entry name" value="Carbon-nitrogen hydrolase"/>
    <property type="match status" value="1"/>
</dbReference>
<protein>
    <recommendedName>
        <fullName evidence="2">CN hydrolase domain-containing protein</fullName>
    </recommendedName>
</protein>
<dbReference type="Pfam" id="PF00795">
    <property type="entry name" value="CN_hydrolase"/>
    <property type="match status" value="1"/>
</dbReference>
<feature type="domain" description="CN hydrolase" evidence="2">
    <location>
        <begin position="53"/>
        <end position="195"/>
    </location>
</feature>
<feature type="non-terminal residue" evidence="3">
    <location>
        <position position="195"/>
    </location>
</feature>
<keyword evidence="4" id="KW-1185">Reference proteome</keyword>
<comment type="caution">
    <text evidence="3">The sequence shown here is derived from an EMBL/GenBank/DDBJ whole genome shotgun (WGS) entry which is preliminary data.</text>
</comment>
<dbReference type="GO" id="GO:0006107">
    <property type="term" value="P:oxaloacetate metabolic process"/>
    <property type="evidence" value="ECO:0007669"/>
    <property type="project" value="TreeGrafter"/>
</dbReference>
<dbReference type="PANTHER" id="PTHR23088:SF30">
    <property type="entry name" value="OMEGA-AMIDASE NIT2"/>
    <property type="match status" value="1"/>
</dbReference>
<evidence type="ECO:0000256" key="1">
    <source>
        <dbReference type="SAM" id="SignalP"/>
    </source>
</evidence>
<dbReference type="InterPro" id="IPR036526">
    <property type="entry name" value="C-N_Hydrolase_sf"/>
</dbReference>
<dbReference type="EMBL" id="LGRX02031846">
    <property type="protein sequence ID" value="KAK3244448.1"/>
    <property type="molecule type" value="Genomic_DNA"/>
</dbReference>
<reference evidence="3 4" key="1">
    <citation type="journal article" date="2015" name="Genome Biol. Evol.">
        <title>Comparative Genomics of a Bacterivorous Green Alga Reveals Evolutionary Causalities and Consequences of Phago-Mixotrophic Mode of Nutrition.</title>
        <authorList>
            <person name="Burns J.A."/>
            <person name="Paasch A."/>
            <person name="Narechania A."/>
            <person name="Kim E."/>
        </authorList>
    </citation>
    <scope>NUCLEOTIDE SEQUENCE [LARGE SCALE GENOMIC DNA]</scope>
    <source>
        <strain evidence="3 4">PLY_AMNH</strain>
    </source>
</reference>
<evidence type="ECO:0000259" key="2">
    <source>
        <dbReference type="PROSITE" id="PS50263"/>
    </source>
</evidence>
<dbReference type="GO" id="GO:0006528">
    <property type="term" value="P:asparagine metabolic process"/>
    <property type="evidence" value="ECO:0007669"/>
    <property type="project" value="TreeGrafter"/>
</dbReference>
<organism evidence="3 4">
    <name type="scientific">Cymbomonas tetramitiformis</name>
    <dbReference type="NCBI Taxonomy" id="36881"/>
    <lineage>
        <taxon>Eukaryota</taxon>
        <taxon>Viridiplantae</taxon>
        <taxon>Chlorophyta</taxon>
        <taxon>Pyramimonadophyceae</taxon>
        <taxon>Pyramimonadales</taxon>
        <taxon>Pyramimonadaceae</taxon>
        <taxon>Cymbomonas</taxon>
    </lineage>
</organism>
<feature type="chain" id="PRO_5042220493" description="CN hydrolase domain-containing protein" evidence="1">
    <location>
        <begin position="20"/>
        <end position="195"/>
    </location>
</feature>
<keyword evidence="1" id="KW-0732">Signal</keyword>
<evidence type="ECO:0000313" key="4">
    <source>
        <dbReference type="Proteomes" id="UP001190700"/>
    </source>
</evidence>
<dbReference type="GO" id="GO:0006541">
    <property type="term" value="P:glutamine metabolic process"/>
    <property type="evidence" value="ECO:0007669"/>
    <property type="project" value="TreeGrafter"/>
</dbReference>
<dbReference type="AlphaFoldDB" id="A0AAE0EXT1"/>
<feature type="signal peptide" evidence="1">
    <location>
        <begin position="1"/>
        <end position="19"/>
    </location>
</feature>
<dbReference type="GO" id="GO:0050152">
    <property type="term" value="F:omega-amidase activity"/>
    <property type="evidence" value="ECO:0007669"/>
    <property type="project" value="TreeGrafter"/>
</dbReference>
<proteinExistence type="predicted"/>
<dbReference type="PANTHER" id="PTHR23088">
    <property type="entry name" value="NITRILASE-RELATED"/>
    <property type="match status" value="1"/>
</dbReference>
<dbReference type="Proteomes" id="UP001190700">
    <property type="component" value="Unassembled WGS sequence"/>
</dbReference>
<dbReference type="GO" id="GO:0005739">
    <property type="term" value="C:mitochondrion"/>
    <property type="evidence" value="ECO:0007669"/>
    <property type="project" value="TreeGrafter"/>
</dbReference>
<dbReference type="InterPro" id="IPR003010">
    <property type="entry name" value="C-N_Hydrolase"/>
</dbReference>
<sequence length="195" mass="20446">MSLKLGSLAAASAAVAALACKRARKGGAILRVVRAQSTARVPDVIAPPPQQKVKIALCQLKVGTDKDTNIATAKKAISTAAAEGARMVILPEMWNCPYANESFPIYAEDIDAGDAPSASMLAEAAKEHSVVVVGGSIPERHEGSLYNTCCVFSTTGEILAKHRKVHLFDINIPGKISFKESDTLTAGDQGTVVDT</sequence>
<accession>A0AAE0EXT1</accession>
<dbReference type="PROSITE" id="PS51257">
    <property type="entry name" value="PROKAR_LIPOPROTEIN"/>
    <property type="match status" value="1"/>
</dbReference>